<reference evidence="17 18" key="1">
    <citation type="journal article" date="2012" name="Stand. Genomic Sci.">
        <title>Complete genome sequence of Halopiger xanaduensis type strain (SH-6(T)).</title>
        <authorList>
            <person name="Anderson I."/>
            <person name="Tindall B.J."/>
            <person name="Rohde M."/>
            <person name="Lucas S."/>
            <person name="Han J."/>
            <person name="Lapidus A."/>
            <person name="Cheng J.F."/>
            <person name="Goodwin L."/>
            <person name="Pitluck S."/>
            <person name="Peters L."/>
            <person name="Pati A."/>
            <person name="Mikhailova N."/>
            <person name="Pagani I."/>
            <person name="Teshima H."/>
            <person name="Han C."/>
            <person name="Tapia R."/>
            <person name="Land M."/>
            <person name="Woyke T."/>
            <person name="Klenk H.P."/>
            <person name="Kyrpides N."/>
            <person name="Ivanova N."/>
        </authorList>
    </citation>
    <scope>NUCLEOTIDE SEQUENCE [LARGE SCALE GENOMIC DNA]</scope>
    <source>
        <strain evidence="18">DSM 18323 / JCM 14033 / SH-6</strain>
    </source>
</reference>
<dbReference type="OrthoDB" id="205643at2157"/>
<dbReference type="Proteomes" id="UP000006794">
    <property type="component" value="Chromosome"/>
</dbReference>
<dbReference type="GO" id="GO:0005886">
    <property type="term" value="C:plasma membrane"/>
    <property type="evidence" value="ECO:0007669"/>
    <property type="project" value="UniProtKB-SubCell"/>
</dbReference>
<dbReference type="KEGG" id="hxa:Halxa_2339"/>
<evidence type="ECO:0000256" key="8">
    <source>
        <dbReference type="ARBA" id="ARBA00022692"/>
    </source>
</evidence>
<feature type="domain" description="DUF7827" evidence="16">
    <location>
        <begin position="247"/>
        <end position="360"/>
    </location>
</feature>
<evidence type="ECO:0000256" key="10">
    <source>
        <dbReference type="ARBA" id="ARBA00022989"/>
    </source>
</evidence>
<dbReference type="InterPro" id="IPR057149">
    <property type="entry name" value="DUF7827"/>
</dbReference>
<evidence type="ECO:0000256" key="7">
    <source>
        <dbReference type="ARBA" id="ARBA00022601"/>
    </source>
</evidence>
<name>F8DA40_HALXS</name>
<keyword evidence="6" id="KW-0964">Secreted</keyword>
<proteinExistence type="inferred from homology"/>
<evidence type="ECO:0000256" key="13">
    <source>
        <dbReference type="SAM" id="MobiDB-lite"/>
    </source>
</evidence>
<evidence type="ECO:0000256" key="3">
    <source>
        <dbReference type="ARBA" id="ARBA00009327"/>
    </source>
</evidence>
<evidence type="ECO:0000256" key="1">
    <source>
        <dbReference type="ARBA" id="ARBA00004236"/>
    </source>
</evidence>
<evidence type="ECO:0000313" key="17">
    <source>
        <dbReference type="EMBL" id="AEH36961.1"/>
    </source>
</evidence>
<keyword evidence="5" id="KW-0134">Cell wall</keyword>
<feature type="transmembrane region" description="Helical" evidence="14">
    <location>
        <begin position="773"/>
        <end position="791"/>
    </location>
</feature>
<comment type="subcellular location">
    <subcellularLocation>
        <location evidence="1">Cell membrane</location>
    </subcellularLocation>
    <subcellularLocation>
        <location evidence="2">Secreted</location>
        <location evidence="2">Cell wall</location>
        <location evidence="2">S-layer</location>
    </subcellularLocation>
</comment>
<keyword evidence="9" id="KW-0732">Signal</keyword>
<dbReference type="HOGENOM" id="CLU_011657_0_0_2"/>
<keyword evidence="11 14" id="KW-0472">Membrane</keyword>
<keyword evidence="8 14" id="KW-0812">Transmembrane</keyword>
<dbReference type="Pfam" id="PF25162">
    <property type="entry name" value="DUF7827"/>
    <property type="match status" value="1"/>
</dbReference>
<evidence type="ECO:0000256" key="6">
    <source>
        <dbReference type="ARBA" id="ARBA00022525"/>
    </source>
</evidence>
<dbReference type="InterPro" id="IPR026452">
    <property type="entry name" value="Surf_glycop_sig_pep"/>
</dbReference>
<feature type="domain" description="PGF-CTERM archaeal protein-sorting signal" evidence="15">
    <location>
        <begin position="771"/>
        <end position="793"/>
    </location>
</feature>
<evidence type="ECO:0000256" key="4">
    <source>
        <dbReference type="ARBA" id="ARBA00022475"/>
    </source>
</evidence>
<feature type="compositionally biased region" description="Acidic residues" evidence="13">
    <location>
        <begin position="554"/>
        <end position="565"/>
    </location>
</feature>
<evidence type="ECO:0000259" key="16">
    <source>
        <dbReference type="Pfam" id="PF25162"/>
    </source>
</evidence>
<dbReference type="InterPro" id="IPR026371">
    <property type="entry name" value="PGF_CTERM"/>
</dbReference>
<evidence type="ECO:0000256" key="12">
    <source>
        <dbReference type="ARBA" id="ARBA00023180"/>
    </source>
</evidence>
<gene>
    <name evidence="17" type="ordered locus">Halxa_2339</name>
</gene>
<dbReference type="eggNOG" id="arCOG06273">
    <property type="taxonomic scope" value="Archaea"/>
</dbReference>
<evidence type="ECO:0000256" key="9">
    <source>
        <dbReference type="ARBA" id="ARBA00022729"/>
    </source>
</evidence>
<evidence type="ECO:0000256" key="11">
    <source>
        <dbReference type="ARBA" id="ARBA00023136"/>
    </source>
</evidence>
<keyword evidence="7" id="KW-0701">S-layer</keyword>
<keyword evidence="10 14" id="KW-1133">Transmembrane helix</keyword>
<dbReference type="AlphaFoldDB" id="F8DA40"/>
<feature type="compositionally biased region" description="Acidic residues" evidence="13">
    <location>
        <begin position="696"/>
        <end position="710"/>
    </location>
</feature>
<dbReference type="GO" id="GO:0030115">
    <property type="term" value="C:S-layer"/>
    <property type="evidence" value="ECO:0007669"/>
    <property type="project" value="UniProtKB-SubCell"/>
</dbReference>
<dbReference type="EMBL" id="CP002839">
    <property type="protein sequence ID" value="AEH36961.1"/>
    <property type="molecule type" value="Genomic_DNA"/>
</dbReference>
<keyword evidence="12" id="KW-0325">Glycoprotein</keyword>
<keyword evidence="18" id="KW-1185">Reference proteome</keyword>
<protein>
    <recommendedName>
        <fullName evidence="19">CARDB domain-containing protein</fullName>
    </recommendedName>
</protein>
<feature type="region of interest" description="Disordered" evidence="13">
    <location>
        <begin position="554"/>
        <end position="593"/>
    </location>
</feature>
<dbReference type="InterPro" id="IPR013783">
    <property type="entry name" value="Ig-like_fold"/>
</dbReference>
<keyword evidence="4" id="KW-1003">Cell membrane</keyword>
<feature type="compositionally biased region" description="Acidic residues" evidence="13">
    <location>
        <begin position="734"/>
        <end position="767"/>
    </location>
</feature>
<sequence length="795" mass="84686">MSGNSYREKGRAVFLAAIMVLSVVAMSAAFAGGAVASHGPTDAGPSYNADNVESFEDAWLGQEINLTGFSTDADAVQIREGAEVDSDADVVEEQRIDSDTGSAVIETDDLEERGYHINVVGDDNSSWDGHVFWGSTESLDIAFDRSSVQQDGATDISIESDRSDQHLNVTADGLDGEDLEDIFVNNGGWADSDTYEDDEDVLTLKNIGEDQEFSANFTDIDADDYEFDFETTDSLAEENASVEVIDDEADVSFIGDTSGEEGDLINVTVSMDYTDTGVVQIGDEDDDNFQTAVEFTDDSDDGFDEITLQYNTYSHNFTGENHGWSVHEAYEDDVTIEETNVSASPSQGNPLAAHDYEMVAGTEVDMDNSSVTDDGETDTDYFMVEEKSDFGDVTTQIAPADDELTGDDFEEATLTDSDTVADGDHLLLSIENFGHEGALSNHTDGDLSSADGQSLSTFFQDVGVNMTIEDPSPNADNELDLDDFTVSGTSLEDYDGDLVVALEYQGDDDFDTDQSYDLTYTVTEDNPFVSDEDEEVEIENEFTIEEGELSLDDANEEVPNSEDAEITGTTNAAPGSEVDTSVRASGTFTESEDVEVASDGTFTATYDFSEYDTGTEFTIEAENTDVDGEDEQDAVLVEAGQPDINIDTSAPGEVTVGDDASLDVTVSNDGGAAEEVEIGVDIADEPVASENVTLEPGDEWSESYDFDTSEAGDVSWGVTAGDESASGTLTVAEETPDDSGSEDSGSEDSGSEDSGSEDSGSDDDGESSDGTPGFGVAVAAIALLAAAMLALRRQD</sequence>
<dbReference type="NCBIfam" id="NF045517">
    <property type="entry name" value="halo_surf_dom"/>
    <property type="match status" value="1"/>
</dbReference>
<comment type="similarity">
    <text evidence="3">Belongs to the halobacterial S-layer protein family.</text>
</comment>
<evidence type="ECO:0008006" key="19">
    <source>
        <dbReference type="Google" id="ProtNLM"/>
    </source>
</evidence>
<evidence type="ECO:0000259" key="15">
    <source>
        <dbReference type="Pfam" id="PF18204"/>
    </source>
</evidence>
<feature type="compositionally biased region" description="Polar residues" evidence="13">
    <location>
        <begin position="567"/>
        <end position="589"/>
    </location>
</feature>
<organism evidence="17 18">
    <name type="scientific">Halopiger xanaduensis (strain DSM 18323 / JCM 14033 / SH-6)</name>
    <dbReference type="NCBI Taxonomy" id="797210"/>
    <lineage>
        <taxon>Archaea</taxon>
        <taxon>Methanobacteriati</taxon>
        <taxon>Methanobacteriota</taxon>
        <taxon>Stenosarchaea group</taxon>
        <taxon>Halobacteria</taxon>
        <taxon>Halobacteriales</taxon>
        <taxon>Natrialbaceae</taxon>
        <taxon>Halopiger</taxon>
    </lineage>
</organism>
<accession>F8DA40</accession>
<evidence type="ECO:0000256" key="14">
    <source>
        <dbReference type="SAM" id="Phobius"/>
    </source>
</evidence>
<dbReference type="Gene3D" id="2.60.40.10">
    <property type="entry name" value="Immunoglobulins"/>
    <property type="match status" value="1"/>
</dbReference>
<dbReference type="NCBIfam" id="TIGR04126">
    <property type="entry name" value="PGF_CTERM"/>
    <property type="match status" value="1"/>
</dbReference>
<dbReference type="NCBIfam" id="TIGR04207">
    <property type="entry name" value="halo_sig_pep"/>
    <property type="match status" value="1"/>
</dbReference>
<evidence type="ECO:0000313" key="18">
    <source>
        <dbReference type="Proteomes" id="UP000006794"/>
    </source>
</evidence>
<evidence type="ECO:0000256" key="2">
    <source>
        <dbReference type="ARBA" id="ARBA00004237"/>
    </source>
</evidence>
<dbReference type="Pfam" id="PF18204">
    <property type="entry name" value="PGF-CTERM"/>
    <property type="match status" value="1"/>
</dbReference>
<feature type="region of interest" description="Disordered" evidence="13">
    <location>
        <begin position="680"/>
        <end position="773"/>
    </location>
</feature>
<evidence type="ECO:0000256" key="5">
    <source>
        <dbReference type="ARBA" id="ARBA00022512"/>
    </source>
</evidence>